<dbReference type="InterPro" id="IPR000858">
    <property type="entry name" value="S_locus_glycoprot_dom"/>
</dbReference>
<sequence>MVADRSSLVSLAAMAKPIDLLLLALTTCTLVSSLALSGAQNTNITSGASLQAGAGAAWPSPSGRFAFGFYATDGGLAVGVWLATAPNVTVTWTAGRNDTQATGGKLWITYDGRLVWSGTDGGQDRSVAVPDQPAAAAAMRDDGSFVLYGANGTVVWSTFAAPTDTLLPGQELAPGAQLFSSVSATNRATGRYRLTNQANDGNLVMYPVQTENVAAAAYWDTSTFQIGFPLTLRLNAAGVLYLTGNSGNYTKNLTNPGAAQSAGEKQVFYRVTLDPDGVLRLYRHAVASSGAWRTDVQWIGPSDRCRVKGACGLNSYCVLDRDAQPGCACPQGFSFIDASNAALGCTETSGAGDCAAAAGLTMAMAAMQNMTWADTPYAVVGAGTSAADCQAACMADCLCASVLLNGNDGTCTKQQLPLRYGRAGGGYTLFVKNAAAGTVNLGGRKGRGRVGRAATVALVCIGLLTCVSLGALLAAGRLVWASRRAAHRRLADADAEALDEEEAPLSLRSYSYQELEHATCSFREPLGRGAFGTVFRGTLHDGETAIAVKRLEKVVEEGEREFQREVRAIGRTSHRNLVRLLGFCHEGANRLPVYEYMSNGSLAERLFVNNKGGGGYPSWGERVGIALDVARGLHYLHDELESRVIHCDVKPQNILMDASGTAKIADFGLAKLLLPDQTRTFTGVRGTRGYLAPRVVPRRRARDGEGGRVQLRRGAAGGRDVPPEHGAGGGRRGADAHGAGARVAAERGGEAGDGRRRGRGRGGGGEGGEGGGVVRAGGAAGQAGYEDRHPHAGRPRGGALSAAAGIVLMAMDHPVPWVGEWRWSSKYGVDSNTTVVDDGATAHTPAMSAALTGFAQFRPK</sequence>
<evidence type="ECO:0000313" key="24">
    <source>
        <dbReference type="EMBL" id="TKV90602.1"/>
    </source>
</evidence>
<evidence type="ECO:0000256" key="6">
    <source>
        <dbReference type="ARBA" id="ARBA00022692"/>
    </source>
</evidence>
<proteinExistence type="predicted"/>
<feature type="compositionally biased region" description="Basic and acidic residues" evidence="20">
    <location>
        <begin position="744"/>
        <end position="755"/>
    </location>
</feature>
<dbReference type="FunFam" id="2.90.10.30:FF:000001">
    <property type="entry name" value="Serine/threonine-protein kinase"/>
    <property type="match status" value="1"/>
</dbReference>
<dbReference type="GO" id="GO:0016020">
    <property type="term" value="C:membrane"/>
    <property type="evidence" value="ECO:0007669"/>
    <property type="project" value="UniProtKB-SubCell"/>
</dbReference>
<dbReference type="GO" id="GO:0030246">
    <property type="term" value="F:carbohydrate binding"/>
    <property type="evidence" value="ECO:0007669"/>
    <property type="project" value="UniProtKB-KW"/>
</dbReference>
<evidence type="ECO:0000256" key="17">
    <source>
        <dbReference type="ARBA" id="ARBA00047899"/>
    </source>
</evidence>
<dbReference type="PANTHER" id="PTHR47976">
    <property type="entry name" value="G-TYPE LECTIN S-RECEPTOR-LIKE SERINE/THREONINE-PROTEIN KINASE SD2-5"/>
    <property type="match status" value="1"/>
</dbReference>
<dbReference type="GO" id="GO:0051707">
    <property type="term" value="P:response to other organism"/>
    <property type="evidence" value="ECO:0007669"/>
    <property type="project" value="UniProtKB-ARBA"/>
</dbReference>
<keyword evidence="3" id="KW-0723">Serine/threonine-protein kinase</keyword>
<evidence type="ECO:0000256" key="19">
    <source>
        <dbReference type="PROSITE-ProRule" id="PRU10141"/>
    </source>
</evidence>
<evidence type="ECO:0000256" key="16">
    <source>
        <dbReference type="ARBA" id="ARBA00023180"/>
    </source>
</evidence>
<protein>
    <recommendedName>
        <fullName evidence="2">non-specific serine/threonine protein kinase</fullName>
        <ecNumber evidence="2">2.7.11.1</ecNumber>
    </recommendedName>
</protein>
<dbReference type="AlphaFoldDB" id="A0A4U6STY6"/>
<feature type="region of interest" description="Disordered" evidence="20">
    <location>
        <begin position="696"/>
        <end position="798"/>
    </location>
</feature>
<evidence type="ECO:0000256" key="20">
    <source>
        <dbReference type="SAM" id="MobiDB-lite"/>
    </source>
</evidence>
<keyword evidence="6 21" id="KW-0812">Transmembrane</keyword>
<dbReference type="SMART" id="SM00108">
    <property type="entry name" value="B_lectin"/>
    <property type="match status" value="1"/>
</dbReference>
<dbReference type="EC" id="2.7.11.1" evidence="2"/>
<evidence type="ECO:0000313" key="25">
    <source>
        <dbReference type="Proteomes" id="UP000298652"/>
    </source>
</evidence>
<feature type="domain" description="Bulb-type lectin" evidence="23">
    <location>
        <begin position="41"/>
        <end position="160"/>
    </location>
</feature>
<dbReference type="Gene3D" id="2.90.10.10">
    <property type="entry name" value="Bulb-type lectin domain"/>
    <property type="match status" value="2"/>
</dbReference>
<evidence type="ECO:0000256" key="21">
    <source>
        <dbReference type="SAM" id="Phobius"/>
    </source>
</evidence>
<dbReference type="Gene3D" id="1.10.510.10">
    <property type="entry name" value="Transferase(Phosphotransferase) domain 1"/>
    <property type="match status" value="1"/>
</dbReference>
<keyword evidence="12 21" id="KW-1133">Transmembrane helix</keyword>
<dbReference type="InterPro" id="IPR036426">
    <property type="entry name" value="Bulb-type_lectin_dom_sf"/>
</dbReference>
<keyword evidence="7" id="KW-0732">Signal</keyword>
<dbReference type="GO" id="GO:0048544">
    <property type="term" value="P:recognition of pollen"/>
    <property type="evidence" value="ECO:0007669"/>
    <property type="project" value="InterPro"/>
</dbReference>
<keyword evidence="5" id="KW-0808">Transferase</keyword>
<evidence type="ECO:0000256" key="15">
    <source>
        <dbReference type="ARBA" id="ARBA00023170"/>
    </source>
</evidence>
<dbReference type="Pfam" id="PF00069">
    <property type="entry name" value="Pkinase"/>
    <property type="match status" value="1"/>
</dbReference>
<comment type="catalytic activity">
    <reaction evidence="17">
        <text>L-threonyl-[protein] + ATP = O-phospho-L-threonyl-[protein] + ADP + H(+)</text>
        <dbReference type="Rhea" id="RHEA:46608"/>
        <dbReference type="Rhea" id="RHEA-COMP:11060"/>
        <dbReference type="Rhea" id="RHEA-COMP:11605"/>
        <dbReference type="ChEBI" id="CHEBI:15378"/>
        <dbReference type="ChEBI" id="CHEBI:30013"/>
        <dbReference type="ChEBI" id="CHEBI:30616"/>
        <dbReference type="ChEBI" id="CHEBI:61977"/>
        <dbReference type="ChEBI" id="CHEBI:456216"/>
        <dbReference type="EC" id="2.7.11.1"/>
    </reaction>
</comment>
<keyword evidence="10" id="KW-0418">Kinase</keyword>
<dbReference type="EMBL" id="CM016560">
    <property type="protein sequence ID" value="TKV90602.1"/>
    <property type="molecule type" value="Genomic_DNA"/>
</dbReference>
<keyword evidence="13 21" id="KW-0472">Membrane</keyword>
<dbReference type="PROSITE" id="PS50927">
    <property type="entry name" value="BULB_LECTIN"/>
    <property type="match status" value="1"/>
</dbReference>
<evidence type="ECO:0000256" key="4">
    <source>
        <dbReference type="ARBA" id="ARBA00022536"/>
    </source>
</evidence>
<dbReference type="SUPFAM" id="SSF51110">
    <property type="entry name" value="alpha-D-mannose-specific plant lectins"/>
    <property type="match status" value="2"/>
</dbReference>
<dbReference type="Pfam" id="PF00954">
    <property type="entry name" value="S_locus_glycop"/>
    <property type="match status" value="1"/>
</dbReference>
<feature type="transmembrane region" description="Helical" evidence="21">
    <location>
        <begin position="456"/>
        <end position="480"/>
    </location>
</feature>
<keyword evidence="9 19" id="KW-0547">Nucleotide-binding</keyword>
<gene>
    <name evidence="24" type="ORF">SEVIR_9G040300v2</name>
</gene>
<feature type="compositionally biased region" description="Gly residues" evidence="20">
    <location>
        <begin position="761"/>
        <end position="781"/>
    </location>
</feature>
<reference evidence="24" key="1">
    <citation type="submission" date="2019-03" db="EMBL/GenBank/DDBJ databases">
        <title>WGS assembly of Setaria viridis.</title>
        <authorList>
            <person name="Huang P."/>
            <person name="Jenkins J."/>
            <person name="Grimwood J."/>
            <person name="Barry K."/>
            <person name="Healey A."/>
            <person name="Mamidi S."/>
            <person name="Sreedasyam A."/>
            <person name="Shu S."/>
            <person name="Feldman M."/>
            <person name="Wu J."/>
            <person name="Yu Y."/>
            <person name="Chen C."/>
            <person name="Johnson J."/>
            <person name="Rokhsar D."/>
            <person name="Baxter I."/>
            <person name="Schmutz J."/>
            <person name="Brutnell T."/>
            <person name="Kellogg E."/>
        </authorList>
    </citation>
    <scope>NUCLEOTIDE SEQUENCE [LARGE SCALE GENOMIC DNA]</scope>
</reference>
<evidence type="ECO:0000256" key="3">
    <source>
        <dbReference type="ARBA" id="ARBA00022527"/>
    </source>
</evidence>
<comment type="catalytic activity">
    <reaction evidence="18">
        <text>L-seryl-[protein] + ATP = O-phospho-L-seryl-[protein] + ADP + H(+)</text>
        <dbReference type="Rhea" id="RHEA:17989"/>
        <dbReference type="Rhea" id="RHEA-COMP:9863"/>
        <dbReference type="Rhea" id="RHEA-COMP:11604"/>
        <dbReference type="ChEBI" id="CHEBI:15378"/>
        <dbReference type="ChEBI" id="CHEBI:29999"/>
        <dbReference type="ChEBI" id="CHEBI:30616"/>
        <dbReference type="ChEBI" id="CHEBI:83421"/>
        <dbReference type="ChEBI" id="CHEBI:456216"/>
        <dbReference type="EC" id="2.7.11.1"/>
    </reaction>
</comment>
<keyword evidence="14" id="KW-1015">Disulfide bond</keyword>
<dbReference type="PROSITE" id="PS00107">
    <property type="entry name" value="PROTEIN_KINASE_ATP"/>
    <property type="match status" value="1"/>
</dbReference>
<dbReference type="InterPro" id="IPR051343">
    <property type="entry name" value="G-type_lectin_kinases/EP1-like"/>
</dbReference>
<evidence type="ECO:0000256" key="10">
    <source>
        <dbReference type="ARBA" id="ARBA00022777"/>
    </source>
</evidence>
<dbReference type="InterPro" id="IPR000719">
    <property type="entry name" value="Prot_kinase_dom"/>
</dbReference>
<dbReference type="PROSITE" id="PS00108">
    <property type="entry name" value="PROTEIN_KINASE_ST"/>
    <property type="match status" value="1"/>
</dbReference>
<dbReference type="InterPro" id="IPR017441">
    <property type="entry name" value="Protein_kinase_ATP_BS"/>
</dbReference>
<evidence type="ECO:0000256" key="7">
    <source>
        <dbReference type="ARBA" id="ARBA00022729"/>
    </source>
</evidence>
<dbReference type="GO" id="GO:0005524">
    <property type="term" value="F:ATP binding"/>
    <property type="evidence" value="ECO:0007669"/>
    <property type="project" value="UniProtKB-UniRule"/>
</dbReference>
<organism evidence="24 25">
    <name type="scientific">Setaria viridis</name>
    <name type="common">Green bristlegrass</name>
    <name type="synonym">Setaria italica subsp. viridis</name>
    <dbReference type="NCBI Taxonomy" id="4556"/>
    <lineage>
        <taxon>Eukaryota</taxon>
        <taxon>Viridiplantae</taxon>
        <taxon>Streptophyta</taxon>
        <taxon>Embryophyta</taxon>
        <taxon>Tracheophyta</taxon>
        <taxon>Spermatophyta</taxon>
        <taxon>Magnoliopsida</taxon>
        <taxon>Liliopsida</taxon>
        <taxon>Poales</taxon>
        <taxon>Poaceae</taxon>
        <taxon>PACMAD clade</taxon>
        <taxon>Panicoideae</taxon>
        <taxon>Panicodae</taxon>
        <taxon>Paniceae</taxon>
        <taxon>Cenchrinae</taxon>
        <taxon>Setaria</taxon>
    </lineage>
</organism>
<evidence type="ECO:0000256" key="11">
    <source>
        <dbReference type="ARBA" id="ARBA00022840"/>
    </source>
</evidence>
<dbReference type="FunFam" id="2.90.10.10:FF:000026">
    <property type="entry name" value="Serine/threonine-protein kinase"/>
    <property type="match status" value="1"/>
</dbReference>
<feature type="domain" description="Protein kinase" evidence="22">
    <location>
        <begin position="520"/>
        <end position="860"/>
    </location>
</feature>
<evidence type="ECO:0000256" key="8">
    <source>
        <dbReference type="ARBA" id="ARBA00022734"/>
    </source>
</evidence>
<dbReference type="InterPro" id="IPR001480">
    <property type="entry name" value="Bulb-type_lectin_dom"/>
</dbReference>
<evidence type="ECO:0000256" key="9">
    <source>
        <dbReference type="ARBA" id="ARBA00022741"/>
    </source>
</evidence>
<comment type="subcellular location">
    <subcellularLocation>
        <location evidence="1">Membrane</location>
        <topology evidence="1">Single-pass type I membrane protein</topology>
    </subcellularLocation>
</comment>
<evidence type="ECO:0000256" key="14">
    <source>
        <dbReference type="ARBA" id="ARBA00023157"/>
    </source>
</evidence>
<name>A0A4U6STY6_SETVI</name>
<dbReference type="Proteomes" id="UP000298652">
    <property type="component" value="Chromosome 9"/>
</dbReference>
<dbReference type="GO" id="GO:0004674">
    <property type="term" value="F:protein serine/threonine kinase activity"/>
    <property type="evidence" value="ECO:0007669"/>
    <property type="project" value="UniProtKB-KW"/>
</dbReference>
<keyword evidence="8" id="KW-0430">Lectin</keyword>
<dbReference type="FunFam" id="3.30.200.20:FF:000059">
    <property type="entry name" value="S-receptor-like serine/threonine-protein kinase"/>
    <property type="match status" value="1"/>
</dbReference>
<dbReference type="Gramene" id="TKV90602">
    <property type="protein sequence ID" value="TKV90602"/>
    <property type="gene ID" value="SEVIR_9G040300v2"/>
</dbReference>
<evidence type="ECO:0000256" key="18">
    <source>
        <dbReference type="ARBA" id="ARBA00048679"/>
    </source>
</evidence>
<dbReference type="Gene3D" id="3.30.200.20">
    <property type="entry name" value="Phosphorylase Kinase, domain 1"/>
    <property type="match status" value="1"/>
</dbReference>
<evidence type="ECO:0000256" key="2">
    <source>
        <dbReference type="ARBA" id="ARBA00012513"/>
    </source>
</evidence>
<evidence type="ECO:0000256" key="13">
    <source>
        <dbReference type="ARBA" id="ARBA00023136"/>
    </source>
</evidence>
<evidence type="ECO:0000256" key="12">
    <source>
        <dbReference type="ARBA" id="ARBA00022989"/>
    </source>
</evidence>
<dbReference type="PROSITE" id="PS50011">
    <property type="entry name" value="PROTEIN_KINASE_DOM"/>
    <property type="match status" value="1"/>
</dbReference>
<evidence type="ECO:0000259" key="22">
    <source>
        <dbReference type="PROSITE" id="PS50011"/>
    </source>
</evidence>
<evidence type="ECO:0000259" key="23">
    <source>
        <dbReference type="PROSITE" id="PS50927"/>
    </source>
</evidence>
<keyword evidence="25" id="KW-1185">Reference proteome</keyword>
<dbReference type="SUPFAM" id="SSF56112">
    <property type="entry name" value="Protein kinase-like (PK-like)"/>
    <property type="match status" value="1"/>
</dbReference>
<feature type="binding site" evidence="19">
    <location>
        <position position="549"/>
    </location>
    <ligand>
        <name>ATP</name>
        <dbReference type="ChEBI" id="CHEBI:30616"/>
    </ligand>
</feature>
<dbReference type="PANTHER" id="PTHR47976:SF27">
    <property type="entry name" value="RECEPTOR-LIKE SERINE_THREONINE-PROTEIN KINASE"/>
    <property type="match status" value="1"/>
</dbReference>
<dbReference type="OMA" id="AEWAYEL"/>
<dbReference type="SMART" id="SM00220">
    <property type="entry name" value="S_TKc"/>
    <property type="match status" value="1"/>
</dbReference>
<evidence type="ECO:0000256" key="1">
    <source>
        <dbReference type="ARBA" id="ARBA00004479"/>
    </source>
</evidence>
<evidence type="ECO:0000256" key="5">
    <source>
        <dbReference type="ARBA" id="ARBA00022679"/>
    </source>
</evidence>
<keyword evidence="15" id="KW-0675">Receptor</keyword>
<keyword evidence="4" id="KW-0245">EGF-like domain</keyword>
<keyword evidence="11 19" id="KW-0067">ATP-binding</keyword>
<dbReference type="InterPro" id="IPR008271">
    <property type="entry name" value="Ser/Thr_kinase_AS"/>
</dbReference>
<dbReference type="InterPro" id="IPR011009">
    <property type="entry name" value="Kinase-like_dom_sf"/>
</dbReference>
<accession>A0A4U6STY6</accession>
<keyword evidence="16" id="KW-0325">Glycoprotein</keyword>